<feature type="region of interest" description="Disordered" evidence="1">
    <location>
        <begin position="49"/>
        <end position="69"/>
    </location>
</feature>
<organism evidence="3 4">
    <name type="scientific">Aquipseudomonas alcaligenes</name>
    <name type="common">Pseudomonas alcaligenes</name>
    <dbReference type="NCBI Taxonomy" id="43263"/>
    <lineage>
        <taxon>Bacteria</taxon>
        <taxon>Pseudomonadati</taxon>
        <taxon>Pseudomonadota</taxon>
        <taxon>Gammaproteobacteria</taxon>
        <taxon>Pseudomonadales</taxon>
        <taxon>Pseudomonadaceae</taxon>
        <taxon>Aquipseudomonas</taxon>
    </lineage>
</organism>
<evidence type="ECO:0000259" key="2">
    <source>
        <dbReference type="Pfam" id="PF13590"/>
    </source>
</evidence>
<dbReference type="Proteomes" id="UP000887212">
    <property type="component" value="Unassembled WGS sequence"/>
</dbReference>
<evidence type="ECO:0000256" key="1">
    <source>
        <dbReference type="SAM" id="MobiDB-lite"/>
    </source>
</evidence>
<dbReference type="AlphaFoldDB" id="A0AA37FLA2"/>
<feature type="compositionally biased region" description="Basic and acidic residues" evidence="1">
    <location>
        <begin position="57"/>
        <end position="69"/>
    </location>
</feature>
<feature type="domain" description="DUF4136" evidence="2">
    <location>
        <begin position="6"/>
        <end position="83"/>
    </location>
</feature>
<dbReference type="InterPro" id="IPR025411">
    <property type="entry name" value="DUF4136"/>
</dbReference>
<name>A0AA37FLA2_AQUAC</name>
<proteinExistence type="predicted"/>
<gene>
    <name evidence="3" type="ORF">KAM435_13920</name>
</gene>
<comment type="caution">
    <text evidence="3">The sequence shown here is derived from an EMBL/GenBank/DDBJ whole genome shotgun (WGS) entry which is preliminary data.</text>
</comment>
<dbReference type="Pfam" id="PF13590">
    <property type="entry name" value="DUF4136"/>
    <property type="match status" value="1"/>
</dbReference>
<reference evidence="3" key="1">
    <citation type="submission" date="2021-07" db="EMBL/GenBank/DDBJ databases">
        <title>Whole genome sequencing of carbapenem-resistant Pseudomonas spp. isolated in Japan.</title>
        <authorList>
            <person name="Suzuki M."/>
            <person name="Maehana S."/>
            <person name="Kitasato H."/>
        </authorList>
    </citation>
    <scope>NUCLEOTIDE SEQUENCE</scope>
    <source>
        <strain evidence="3">KAM435</strain>
    </source>
</reference>
<sequence length="84" mass="9263">MRDDYGSYYGHGPYGDHYGMYGSVPLVRTYEVEVAVVRIELYDGRDGQPVWSGSGEARSEGSQSERADALRRAVADTLGAYPPE</sequence>
<accession>A0AA37FLA2</accession>
<evidence type="ECO:0000313" key="4">
    <source>
        <dbReference type="Proteomes" id="UP000887212"/>
    </source>
</evidence>
<evidence type="ECO:0000313" key="3">
    <source>
        <dbReference type="EMBL" id="GIZ88065.1"/>
    </source>
</evidence>
<protein>
    <recommendedName>
        <fullName evidence="2">DUF4136 domain-containing protein</fullName>
    </recommendedName>
</protein>
<dbReference type="Gene3D" id="3.30.160.670">
    <property type="match status" value="1"/>
</dbReference>
<dbReference type="EMBL" id="BPMS01000004">
    <property type="protein sequence ID" value="GIZ88065.1"/>
    <property type="molecule type" value="Genomic_DNA"/>
</dbReference>